<dbReference type="PhylomeDB" id="A0A060TDB1"/>
<evidence type="ECO:0000256" key="5">
    <source>
        <dbReference type="SAM" id="MobiDB-lite"/>
    </source>
</evidence>
<dbReference type="EMBL" id="HG937694">
    <property type="protein sequence ID" value="CDP39085.1"/>
    <property type="molecule type" value="Genomic_DNA"/>
</dbReference>
<proteinExistence type="inferred from homology"/>
<comment type="similarity">
    <text evidence="1 4">Belongs to the inositol phosphokinase (IPK) family.</text>
</comment>
<keyword evidence="2 4" id="KW-0808">Transferase</keyword>
<evidence type="ECO:0000256" key="4">
    <source>
        <dbReference type="RuleBase" id="RU363090"/>
    </source>
</evidence>
<keyword evidence="3 4" id="KW-0418">Kinase</keyword>
<dbReference type="GO" id="GO:0005634">
    <property type="term" value="C:nucleus"/>
    <property type="evidence" value="ECO:0007669"/>
    <property type="project" value="TreeGrafter"/>
</dbReference>
<evidence type="ECO:0000256" key="1">
    <source>
        <dbReference type="ARBA" id="ARBA00007374"/>
    </source>
</evidence>
<dbReference type="GO" id="GO:0005737">
    <property type="term" value="C:cytoplasm"/>
    <property type="evidence" value="ECO:0007669"/>
    <property type="project" value="TreeGrafter"/>
</dbReference>
<dbReference type="SUPFAM" id="SSF56104">
    <property type="entry name" value="SAICAR synthase-like"/>
    <property type="match status" value="1"/>
</dbReference>
<reference evidence="6" key="2">
    <citation type="submission" date="2014-06" db="EMBL/GenBank/DDBJ databases">
        <title>The complete genome of Blastobotrys (Arxula) adeninivorans LS3 - a yeast of biotechnological interest.</title>
        <authorList>
            <person name="Kunze G."/>
            <person name="Gaillardin C."/>
            <person name="Czernicka M."/>
            <person name="Durrens P."/>
            <person name="Martin T."/>
            <person name="Boer E."/>
            <person name="Gabaldon T."/>
            <person name="Cruz J."/>
            <person name="Talla E."/>
            <person name="Marck C."/>
            <person name="Goffeau A."/>
            <person name="Barbe V."/>
            <person name="Baret P."/>
            <person name="Baronian K."/>
            <person name="Beier S."/>
            <person name="Bleykasten C."/>
            <person name="Bode R."/>
            <person name="Casaregola S."/>
            <person name="Despons L."/>
            <person name="Fairhead C."/>
            <person name="Giersberg M."/>
            <person name="Gierski P."/>
            <person name="Hahnel U."/>
            <person name="Hartmann A."/>
            <person name="Jankowska D."/>
            <person name="Jubin C."/>
            <person name="Jung P."/>
            <person name="Lafontaine I."/>
            <person name="Leh-Louis V."/>
            <person name="Lemaire M."/>
            <person name="Marcet-Houben M."/>
            <person name="Mascher M."/>
            <person name="Morel G."/>
            <person name="Richard G.-F."/>
            <person name="Riechen J."/>
            <person name="Sacerdot C."/>
            <person name="Sarkar A."/>
            <person name="Savel G."/>
            <person name="Schacherer J."/>
            <person name="Sherman D."/>
            <person name="Straub M.-L."/>
            <person name="Stein N."/>
            <person name="Thierry A."/>
            <person name="Trautwein-Schult A."/>
            <person name="Westhof E."/>
            <person name="Worch S."/>
            <person name="Dujon B."/>
            <person name="Souciet J.-L."/>
            <person name="Wincker P."/>
            <person name="Scholz U."/>
            <person name="Neuveglise N."/>
        </authorList>
    </citation>
    <scope>NUCLEOTIDE SEQUENCE</scope>
    <source>
        <strain evidence="6">LS3</strain>
    </source>
</reference>
<sequence length="319" mass="35509">MSYSPAIQAAGHDGAMQSASGELFVKPNAVAQEVEFYQTLASGKYPDLEAITCVFMGVLTEQDIGGPAGEQLIREAEQTQDASKLEEHLVPAGNGNSGGIVLENALYGYTEPNVLDVKLGSILFDDSASQEKRERLEEVSRTTTSGSLHLRVAGMNIYDESTKQRKWYDKFFGRNLTKEGIVDGLAQYFPKSMEPEKCRVLCEGIKRELEFMSETLHNQELRMTSSSVLIIYEGDSNAFETKLAINNQKATELDNADEGADDEEEEEEEEEENDKLFTVKLIDFAHTRFTPGEGPDTDSLTGLDNLITIFKDLEKRYDN</sequence>
<dbReference type="Pfam" id="PF03770">
    <property type="entry name" value="IPK"/>
    <property type="match status" value="1"/>
</dbReference>
<protein>
    <recommendedName>
        <fullName evidence="4">Kinase</fullName>
        <ecNumber evidence="4">2.7.-.-</ecNumber>
    </recommendedName>
</protein>
<name>A0A060TDB1_BLAAD</name>
<reference evidence="6" key="1">
    <citation type="submission" date="2014-02" db="EMBL/GenBank/DDBJ databases">
        <authorList>
            <person name="Genoscope - CEA"/>
        </authorList>
    </citation>
    <scope>NUCLEOTIDE SEQUENCE</scope>
    <source>
        <strain evidence="6">LS3</strain>
    </source>
</reference>
<dbReference type="GO" id="GO:0000824">
    <property type="term" value="F:inositol-1,4,5,6-tetrakisphosphate 3-kinase activity"/>
    <property type="evidence" value="ECO:0007669"/>
    <property type="project" value="TreeGrafter"/>
</dbReference>
<feature type="region of interest" description="Disordered" evidence="5">
    <location>
        <begin position="250"/>
        <end position="275"/>
    </location>
</feature>
<dbReference type="EC" id="2.7.-.-" evidence="4"/>
<dbReference type="InterPro" id="IPR005522">
    <property type="entry name" value="IPK"/>
</dbReference>
<feature type="compositionally biased region" description="Acidic residues" evidence="5">
    <location>
        <begin position="254"/>
        <end position="273"/>
    </location>
</feature>
<dbReference type="AlphaFoldDB" id="A0A060TDB1"/>
<gene>
    <name evidence="6" type="ORF">GNLVRS02_ARAD1D49500g</name>
</gene>
<dbReference type="GO" id="GO:0008440">
    <property type="term" value="F:inositol-1,4,5-trisphosphate 3-kinase activity"/>
    <property type="evidence" value="ECO:0007669"/>
    <property type="project" value="TreeGrafter"/>
</dbReference>
<dbReference type="GO" id="GO:0046854">
    <property type="term" value="P:phosphatidylinositol phosphate biosynthetic process"/>
    <property type="evidence" value="ECO:0007669"/>
    <property type="project" value="TreeGrafter"/>
</dbReference>
<dbReference type="PANTHER" id="PTHR12400">
    <property type="entry name" value="INOSITOL POLYPHOSPHATE KINASE"/>
    <property type="match status" value="1"/>
</dbReference>
<evidence type="ECO:0000313" key="6">
    <source>
        <dbReference type="EMBL" id="CDP39085.1"/>
    </source>
</evidence>
<dbReference type="GO" id="GO:0032958">
    <property type="term" value="P:inositol phosphate biosynthetic process"/>
    <property type="evidence" value="ECO:0007669"/>
    <property type="project" value="InterPro"/>
</dbReference>
<dbReference type="PANTHER" id="PTHR12400:SF103">
    <property type="entry name" value="INOSITOL POLYPHOSPHATE MULTIKINASE"/>
    <property type="match status" value="1"/>
</dbReference>
<evidence type="ECO:0000256" key="3">
    <source>
        <dbReference type="ARBA" id="ARBA00022777"/>
    </source>
</evidence>
<dbReference type="InterPro" id="IPR038286">
    <property type="entry name" value="IPK_sf"/>
</dbReference>
<accession>A0A060TDB1</accession>
<organism evidence="6">
    <name type="scientific">Blastobotrys adeninivorans</name>
    <name type="common">Yeast</name>
    <name type="synonym">Arxula adeninivorans</name>
    <dbReference type="NCBI Taxonomy" id="409370"/>
    <lineage>
        <taxon>Eukaryota</taxon>
        <taxon>Fungi</taxon>
        <taxon>Dikarya</taxon>
        <taxon>Ascomycota</taxon>
        <taxon>Saccharomycotina</taxon>
        <taxon>Dipodascomycetes</taxon>
        <taxon>Dipodascales</taxon>
        <taxon>Trichomonascaceae</taxon>
        <taxon>Blastobotrys</taxon>
    </lineage>
</organism>
<dbReference type="Gene3D" id="3.30.470.160">
    <property type="entry name" value="Inositol polyphosphate kinase"/>
    <property type="match status" value="1"/>
</dbReference>
<evidence type="ECO:0000256" key="2">
    <source>
        <dbReference type="ARBA" id="ARBA00022679"/>
    </source>
</evidence>